<dbReference type="EMBL" id="DVOS01000022">
    <property type="protein sequence ID" value="HIV22636.1"/>
    <property type="molecule type" value="Genomic_DNA"/>
</dbReference>
<evidence type="ECO:0000259" key="7">
    <source>
        <dbReference type="PROSITE" id="PS52029"/>
    </source>
</evidence>
<keyword evidence="5 6" id="KW-0961">Cell wall biogenesis/degradation</keyword>
<evidence type="ECO:0000256" key="1">
    <source>
        <dbReference type="ARBA" id="ARBA00004752"/>
    </source>
</evidence>
<keyword evidence="4 6" id="KW-0573">Peptidoglycan synthesis</keyword>
<name>A0A9D1NXI2_9FIRM</name>
<dbReference type="AlphaFoldDB" id="A0A9D1NXI2"/>
<evidence type="ECO:0000256" key="3">
    <source>
        <dbReference type="ARBA" id="ARBA00022960"/>
    </source>
</evidence>
<feature type="active site" description="Nucleophile" evidence="6">
    <location>
        <position position="438"/>
    </location>
</feature>
<dbReference type="Proteomes" id="UP000886889">
    <property type="component" value="Unassembled WGS sequence"/>
</dbReference>
<dbReference type="Pfam" id="PF12229">
    <property type="entry name" value="PG_binding_4"/>
    <property type="match status" value="1"/>
</dbReference>
<dbReference type="InterPro" id="IPR022029">
    <property type="entry name" value="YoaR-like_PG-bd"/>
</dbReference>
<evidence type="ECO:0000256" key="4">
    <source>
        <dbReference type="ARBA" id="ARBA00022984"/>
    </source>
</evidence>
<comment type="caution">
    <text evidence="8">The sequence shown here is derived from an EMBL/GenBank/DDBJ whole genome shotgun (WGS) entry which is preliminary data.</text>
</comment>
<dbReference type="InterPro" id="IPR038063">
    <property type="entry name" value="Transpep_catalytic_dom"/>
</dbReference>
<reference evidence="8" key="2">
    <citation type="journal article" date="2021" name="PeerJ">
        <title>Extensive microbial diversity within the chicken gut microbiome revealed by metagenomics and culture.</title>
        <authorList>
            <person name="Gilroy R."/>
            <person name="Ravi A."/>
            <person name="Getino M."/>
            <person name="Pursley I."/>
            <person name="Horton D.L."/>
            <person name="Alikhan N.F."/>
            <person name="Baker D."/>
            <person name="Gharbi K."/>
            <person name="Hall N."/>
            <person name="Watson M."/>
            <person name="Adriaenssens E.M."/>
            <person name="Foster-Nyarko E."/>
            <person name="Jarju S."/>
            <person name="Secka A."/>
            <person name="Antonio M."/>
            <person name="Oren A."/>
            <person name="Chaudhuri R.R."/>
            <person name="La Ragione R."/>
            <person name="Hildebrand F."/>
            <person name="Pallen M.J."/>
        </authorList>
    </citation>
    <scope>NUCLEOTIDE SEQUENCE</scope>
    <source>
        <strain evidence="8">ChiBcec6-7307</strain>
    </source>
</reference>
<evidence type="ECO:0000256" key="2">
    <source>
        <dbReference type="ARBA" id="ARBA00022679"/>
    </source>
</evidence>
<dbReference type="SUPFAM" id="SSF143985">
    <property type="entry name" value="L,D-transpeptidase pre-catalytic domain-like"/>
    <property type="match status" value="1"/>
</dbReference>
<protein>
    <submittedName>
        <fullName evidence="8">L,D-transpeptidase/peptidoglycan binding protein</fullName>
    </submittedName>
</protein>
<dbReference type="PANTHER" id="PTHR30582">
    <property type="entry name" value="L,D-TRANSPEPTIDASE"/>
    <property type="match status" value="1"/>
</dbReference>
<dbReference type="Gene3D" id="2.40.440.10">
    <property type="entry name" value="L,D-transpeptidase catalytic domain-like"/>
    <property type="match status" value="1"/>
</dbReference>
<gene>
    <name evidence="8" type="ORF">IAC80_01720</name>
</gene>
<proteinExistence type="predicted"/>
<dbReference type="GO" id="GO:0018104">
    <property type="term" value="P:peptidoglycan-protein cross-linking"/>
    <property type="evidence" value="ECO:0007669"/>
    <property type="project" value="TreeGrafter"/>
</dbReference>
<keyword evidence="3 6" id="KW-0133">Cell shape</keyword>
<dbReference type="GO" id="GO:0005576">
    <property type="term" value="C:extracellular region"/>
    <property type="evidence" value="ECO:0007669"/>
    <property type="project" value="TreeGrafter"/>
</dbReference>
<accession>A0A9D1NXI2</accession>
<dbReference type="Gene3D" id="3.10.20.800">
    <property type="match status" value="1"/>
</dbReference>
<sequence length="474" mass="52189">MKKRVIIPLVIGAAAVIGLAGTYLGIGLRYADRFFENTSINGIDVSGMTVSQAEAAIAGMVEDYEITLKERGGSRETIGAEQMGYRFVSGGEVQEFLDSQNILEWLPNRLRGGTAYTMTAATAFEEERLRQSMLELNCFDPEQVTAPADAEIVRQEDGSYQVTPEIMGNTLQEEKVFELLKDAARTGEREVDLEAEGCYQNPSIYGDDEELNEKAAALNRYASMTVTYQMGGDVTEVLDSATITGWLSADENDNPVFDREAIRAYVAGLAEKYDTIGTWEPFTTSLGQTVYVEARTYGWQLNQEQEAEELYQVLMAGESTERWPVYYEGAAARGVNDIGDTYVEIDYTTQRMWYYKDGSLVVDTPVVTGCVANGTESPEGIFCVVDKSEDEILKGEGYSTPVDYWMPFYEGVGIHDADSWRGNSYGGSIYLYGGSHGCINTPTANAAIMYQEMEIGTPVICYKSDGTGTHSSLG</sequence>
<dbReference type="GO" id="GO:0008360">
    <property type="term" value="P:regulation of cell shape"/>
    <property type="evidence" value="ECO:0007669"/>
    <property type="project" value="UniProtKB-UniRule"/>
</dbReference>
<dbReference type="GO" id="GO:0071972">
    <property type="term" value="F:peptidoglycan L,D-transpeptidase activity"/>
    <property type="evidence" value="ECO:0007669"/>
    <property type="project" value="TreeGrafter"/>
</dbReference>
<dbReference type="PROSITE" id="PS52029">
    <property type="entry name" value="LD_TPASE"/>
    <property type="match status" value="1"/>
</dbReference>
<keyword evidence="2" id="KW-0808">Transferase</keyword>
<reference evidence="8" key="1">
    <citation type="submission" date="2020-10" db="EMBL/GenBank/DDBJ databases">
        <authorList>
            <person name="Gilroy R."/>
        </authorList>
    </citation>
    <scope>NUCLEOTIDE SEQUENCE</scope>
    <source>
        <strain evidence="8">ChiBcec6-7307</strain>
    </source>
</reference>
<feature type="active site" description="Proton donor/acceptor" evidence="6">
    <location>
        <position position="415"/>
    </location>
</feature>
<dbReference type="SUPFAM" id="SSF141523">
    <property type="entry name" value="L,D-transpeptidase catalytic domain-like"/>
    <property type="match status" value="1"/>
</dbReference>
<dbReference type="PANTHER" id="PTHR30582:SF33">
    <property type="entry name" value="EXPORTED PROTEIN"/>
    <property type="match status" value="1"/>
</dbReference>
<dbReference type="CDD" id="cd16913">
    <property type="entry name" value="YkuD_like"/>
    <property type="match status" value="1"/>
</dbReference>
<dbReference type="GO" id="GO:0071555">
    <property type="term" value="P:cell wall organization"/>
    <property type="evidence" value="ECO:0007669"/>
    <property type="project" value="UniProtKB-UniRule"/>
</dbReference>
<evidence type="ECO:0000256" key="5">
    <source>
        <dbReference type="ARBA" id="ARBA00023316"/>
    </source>
</evidence>
<evidence type="ECO:0000256" key="6">
    <source>
        <dbReference type="PROSITE-ProRule" id="PRU01373"/>
    </source>
</evidence>
<feature type="domain" description="L,D-TPase catalytic" evidence="7">
    <location>
        <begin position="341"/>
        <end position="462"/>
    </location>
</feature>
<dbReference type="InterPro" id="IPR038054">
    <property type="entry name" value="LD_TPept-like_central_sf"/>
</dbReference>
<dbReference type="Pfam" id="PF03734">
    <property type="entry name" value="YkuD"/>
    <property type="match status" value="1"/>
</dbReference>
<organism evidence="8 9">
    <name type="scientific">Candidatus Merdiplasma excrementigallinarum</name>
    <dbReference type="NCBI Taxonomy" id="2840864"/>
    <lineage>
        <taxon>Bacteria</taxon>
        <taxon>Bacillati</taxon>
        <taxon>Bacillota</taxon>
        <taxon>Clostridia</taxon>
        <taxon>Lachnospirales</taxon>
        <taxon>Lachnospiraceae</taxon>
        <taxon>Lachnospiraceae incertae sedis</taxon>
        <taxon>Candidatus Merdiplasma</taxon>
    </lineage>
</organism>
<evidence type="ECO:0000313" key="8">
    <source>
        <dbReference type="EMBL" id="HIV22636.1"/>
    </source>
</evidence>
<evidence type="ECO:0000313" key="9">
    <source>
        <dbReference type="Proteomes" id="UP000886889"/>
    </source>
</evidence>
<dbReference type="InterPro" id="IPR005490">
    <property type="entry name" value="LD_TPept_cat_dom"/>
</dbReference>
<comment type="pathway">
    <text evidence="1 6">Cell wall biogenesis; peptidoglycan biosynthesis.</text>
</comment>
<dbReference type="InterPro" id="IPR050979">
    <property type="entry name" value="LD-transpeptidase"/>
</dbReference>
<dbReference type="GO" id="GO:0016740">
    <property type="term" value="F:transferase activity"/>
    <property type="evidence" value="ECO:0007669"/>
    <property type="project" value="UniProtKB-KW"/>
</dbReference>